<dbReference type="InterPro" id="IPR042089">
    <property type="entry name" value="Peptidase_M13_dom_2"/>
</dbReference>
<dbReference type="InterPro" id="IPR024079">
    <property type="entry name" value="MetalloPept_cat_dom_sf"/>
</dbReference>
<reference evidence="11" key="2">
    <citation type="submission" date="2019-06" db="EMBL/GenBank/DDBJ databases">
        <title>Genomics analysis of Aphanomyces spp. identifies a new class of oomycete effector associated with host adaptation.</title>
        <authorList>
            <person name="Gaulin E."/>
        </authorList>
    </citation>
    <scope>NUCLEOTIDE SEQUENCE</scope>
    <source>
        <strain evidence="11">CBS 578.67</strain>
    </source>
</reference>
<dbReference type="AlphaFoldDB" id="A0A485KVM9"/>
<organism evidence="12 13">
    <name type="scientific">Aphanomyces stellatus</name>
    <dbReference type="NCBI Taxonomy" id="120398"/>
    <lineage>
        <taxon>Eukaryota</taxon>
        <taxon>Sar</taxon>
        <taxon>Stramenopiles</taxon>
        <taxon>Oomycota</taxon>
        <taxon>Saprolegniomycetes</taxon>
        <taxon>Saprolegniales</taxon>
        <taxon>Verrucalvaceae</taxon>
        <taxon>Aphanomyces</taxon>
    </lineage>
</organism>
<dbReference type="Pfam" id="PF01431">
    <property type="entry name" value="Peptidase_M13"/>
    <property type="match status" value="1"/>
</dbReference>
<feature type="chain" id="PRO_5036116228" evidence="8">
    <location>
        <begin position="19"/>
        <end position="676"/>
    </location>
</feature>
<dbReference type="EMBL" id="CAADRA010005371">
    <property type="protein sequence ID" value="VFT89163.1"/>
    <property type="molecule type" value="Genomic_DNA"/>
</dbReference>
<keyword evidence="7" id="KW-0482">Metalloprotease</keyword>
<dbReference type="InterPro" id="IPR018497">
    <property type="entry name" value="Peptidase_M13_C"/>
</dbReference>
<dbReference type="Pfam" id="PF05649">
    <property type="entry name" value="Peptidase_M13_N"/>
    <property type="match status" value="1"/>
</dbReference>
<dbReference type="PRINTS" id="PR00786">
    <property type="entry name" value="NEPRILYSIN"/>
</dbReference>
<keyword evidence="13" id="KW-1185">Reference proteome</keyword>
<name>A0A485KVM9_9STRA</name>
<evidence type="ECO:0000256" key="7">
    <source>
        <dbReference type="ARBA" id="ARBA00023049"/>
    </source>
</evidence>
<dbReference type="InterPro" id="IPR000718">
    <property type="entry name" value="Peptidase_M13"/>
</dbReference>
<dbReference type="InterPro" id="IPR008753">
    <property type="entry name" value="Peptidase_M13_N"/>
</dbReference>
<evidence type="ECO:0000256" key="6">
    <source>
        <dbReference type="ARBA" id="ARBA00022833"/>
    </source>
</evidence>
<keyword evidence="8" id="KW-0732">Signal</keyword>
<protein>
    <submittedName>
        <fullName evidence="12">Aste57867_12311 protein</fullName>
    </submittedName>
</protein>
<sequence>MVKVLIPFSAALATTVSAAGTNTAFPADVVARLDASANPCDDFFQYACGGWYKAAVVPPTWSNIDTTFTTLRAKTADVIKNILKTKKPKLSEFYDSCMDTKTLDSLGTGPINDDLKMIRDTKTAAEMVKLSAQISKRGVPTFTKLEVDLDVQNPVSSVLYAFQGDLTARRAYFATPAIWQKLEPFYKTYVTALLKLTGKTDAQAAAEYKVIADYERGMASVQLSQVQMQQAKATSYNAMTFAQAAKKYPLAIGALLNENGLDTGDGWSGPGNKVVLDDLHYFDKAEAFLGAQTRDTLATVLAFRVMQSAAPFLTPAFKTAHWQFYGQALLGQRQEPTREDFCIDVTGSHVGDILGQHYLEVAFNNATAAYADRLVRQLEQSFGVGVDTAAWLDDATRANAKAKLAKFTHLVGGSKTPQLYPTVQFNSKAFMNNRQQIKNMDNDAAINQVGLPYPKTHMGTAPSDVNAFYSPNKNQIIVPAAILQDPFFRGDFDPAQSFGAIGMVLGHEVTHGFDNFGRNFDGDGFQKQWWTPAVSAAFDKKAQCIADQYAAFEVFSEVTPGKKIGNINGTLTLGETIADNGGLKSSFRAYKEYLKTNGAESKFTKETGEKLFFLSFAQGWCSKNTDEFLQFMLLDSHPPNKFRLYGAVQNNADFARVFQCPANSKMNPTKKCELWE</sequence>
<evidence type="ECO:0000313" key="11">
    <source>
        <dbReference type="EMBL" id="KAF0696980.1"/>
    </source>
</evidence>
<dbReference type="Gene3D" id="1.10.1380.10">
    <property type="entry name" value="Neutral endopeptidase , domain2"/>
    <property type="match status" value="1"/>
</dbReference>
<evidence type="ECO:0000256" key="1">
    <source>
        <dbReference type="ARBA" id="ARBA00001947"/>
    </source>
</evidence>
<feature type="domain" description="Peptidase M13 N-terminal" evidence="10">
    <location>
        <begin position="39"/>
        <end position="412"/>
    </location>
</feature>
<accession>A0A485KVM9</accession>
<keyword evidence="5" id="KW-0378">Hydrolase</keyword>
<evidence type="ECO:0000256" key="8">
    <source>
        <dbReference type="SAM" id="SignalP"/>
    </source>
</evidence>
<feature type="signal peptide" evidence="8">
    <location>
        <begin position="1"/>
        <end position="18"/>
    </location>
</feature>
<comment type="cofactor">
    <cofactor evidence="1">
        <name>Zn(2+)</name>
        <dbReference type="ChEBI" id="CHEBI:29105"/>
    </cofactor>
</comment>
<dbReference type="PROSITE" id="PS51885">
    <property type="entry name" value="NEPRILYSIN"/>
    <property type="match status" value="1"/>
</dbReference>
<dbReference type="GO" id="GO:0046872">
    <property type="term" value="F:metal ion binding"/>
    <property type="evidence" value="ECO:0007669"/>
    <property type="project" value="UniProtKB-KW"/>
</dbReference>
<dbReference type="GO" id="GO:0016485">
    <property type="term" value="P:protein processing"/>
    <property type="evidence" value="ECO:0007669"/>
    <property type="project" value="TreeGrafter"/>
</dbReference>
<keyword evidence="3" id="KW-0645">Protease</keyword>
<dbReference type="Proteomes" id="UP000332933">
    <property type="component" value="Unassembled WGS sequence"/>
</dbReference>
<keyword evidence="4" id="KW-0479">Metal-binding</keyword>
<dbReference type="GO" id="GO:0005886">
    <property type="term" value="C:plasma membrane"/>
    <property type="evidence" value="ECO:0007669"/>
    <property type="project" value="TreeGrafter"/>
</dbReference>
<dbReference type="SUPFAM" id="SSF55486">
    <property type="entry name" value="Metalloproteases ('zincins'), catalytic domain"/>
    <property type="match status" value="1"/>
</dbReference>
<reference evidence="12 13" key="1">
    <citation type="submission" date="2019-03" db="EMBL/GenBank/DDBJ databases">
        <authorList>
            <person name="Gaulin E."/>
            <person name="Dumas B."/>
        </authorList>
    </citation>
    <scope>NUCLEOTIDE SEQUENCE [LARGE SCALE GENOMIC DNA]</scope>
    <source>
        <strain evidence="12">CBS 568.67</strain>
    </source>
</reference>
<evidence type="ECO:0000259" key="10">
    <source>
        <dbReference type="Pfam" id="PF05649"/>
    </source>
</evidence>
<dbReference type="GO" id="GO:0004222">
    <property type="term" value="F:metalloendopeptidase activity"/>
    <property type="evidence" value="ECO:0007669"/>
    <property type="project" value="InterPro"/>
</dbReference>
<evidence type="ECO:0000259" key="9">
    <source>
        <dbReference type="Pfam" id="PF01431"/>
    </source>
</evidence>
<evidence type="ECO:0000256" key="5">
    <source>
        <dbReference type="ARBA" id="ARBA00022801"/>
    </source>
</evidence>
<evidence type="ECO:0000256" key="4">
    <source>
        <dbReference type="ARBA" id="ARBA00022723"/>
    </source>
</evidence>
<evidence type="ECO:0000256" key="2">
    <source>
        <dbReference type="ARBA" id="ARBA00007357"/>
    </source>
</evidence>
<dbReference type="Gene3D" id="3.40.390.10">
    <property type="entry name" value="Collagenase (Catalytic Domain)"/>
    <property type="match status" value="1"/>
</dbReference>
<evidence type="ECO:0000256" key="3">
    <source>
        <dbReference type="ARBA" id="ARBA00022670"/>
    </source>
</evidence>
<dbReference type="CDD" id="cd08662">
    <property type="entry name" value="M13"/>
    <property type="match status" value="1"/>
</dbReference>
<evidence type="ECO:0000313" key="13">
    <source>
        <dbReference type="Proteomes" id="UP000332933"/>
    </source>
</evidence>
<dbReference type="EMBL" id="VJMH01005350">
    <property type="protein sequence ID" value="KAF0696980.1"/>
    <property type="molecule type" value="Genomic_DNA"/>
</dbReference>
<proteinExistence type="inferred from homology"/>
<evidence type="ECO:0000313" key="12">
    <source>
        <dbReference type="EMBL" id="VFT89163.1"/>
    </source>
</evidence>
<comment type="similarity">
    <text evidence="2">Belongs to the peptidase M13 family.</text>
</comment>
<dbReference type="PANTHER" id="PTHR11733">
    <property type="entry name" value="ZINC METALLOPROTEASE FAMILY M13 NEPRILYSIN-RELATED"/>
    <property type="match status" value="1"/>
</dbReference>
<dbReference type="OrthoDB" id="6475849at2759"/>
<gene>
    <name evidence="12" type="primary">Aste57867_12311</name>
    <name evidence="11" type="ORF">As57867_012265</name>
    <name evidence="12" type="ORF">ASTE57867_12311</name>
</gene>
<dbReference type="PANTHER" id="PTHR11733:SF167">
    <property type="entry name" value="FI17812P1-RELATED"/>
    <property type="match status" value="1"/>
</dbReference>
<feature type="domain" description="Peptidase M13 C-terminal" evidence="9">
    <location>
        <begin position="466"/>
        <end position="674"/>
    </location>
</feature>
<keyword evidence="6" id="KW-0862">Zinc</keyword>